<protein>
    <recommendedName>
        <fullName evidence="1">PB1 domain-containing protein</fullName>
    </recommendedName>
</protein>
<accession>A0ABD2Q4V4</accession>
<sequence>MDFSGNIVIKAQLGEEIRRIPMHNADITYDELVIMMQRIFKEQLAGCDDLTIKCKDDDGDFITISDDSELSFSIQNSKLSGNFKTLRLLIQGKLHDDN</sequence>
<dbReference type="SUPFAM" id="SSF54277">
    <property type="entry name" value="CAD &amp; PB1 domains"/>
    <property type="match status" value="1"/>
</dbReference>
<dbReference type="Pfam" id="PF00564">
    <property type="entry name" value="PB1"/>
    <property type="match status" value="1"/>
</dbReference>
<evidence type="ECO:0000259" key="1">
    <source>
        <dbReference type="PROSITE" id="PS51745"/>
    </source>
</evidence>
<dbReference type="InterPro" id="IPR033512">
    <property type="entry name" value="TFG"/>
</dbReference>
<comment type="caution">
    <text evidence="2">The sequence shown here is derived from an EMBL/GenBank/DDBJ whole genome shotgun (WGS) entry which is preliminary data.</text>
</comment>
<reference evidence="2 3" key="1">
    <citation type="submission" date="2024-11" db="EMBL/GenBank/DDBJ databases">
        <title>Adaptive evolution of stress response genes in parasites aligns with host niche diversity.</title>
        <authorList>
            <person name="Hahn C."/>
            <person name="Resl P."/>
        </authorList>
    </citation>
    <scope>NUCLEOTIDE SEQUENCE [LARGE SCALE GENOMIC DNA]</scope>
    <source>
        <strain evidence="2">EGGRZ-B1_66</strain>
        <tissue evidence="2">Body</tissue>
    </source>
</reference>
<gene>
    <name evidence="2" type="ORF">Ciccas_007656</name>
</gene>
<dbReference type="PANTHER" id="PTHR15335:SF7">
    <property type="entry name" value="PROTEIN TFG"/>
    <property type="match status" value="1"/>
</dbReference>
<dbReference type="InterPro" id="IPR000270">
    <property type="entry name" value="PB1_dom"/>
</dbReference>
<organism evidence="2 3">
    <name type="scientific">Cichlidogyrus casuarinus</name>
    <dbReference type="NCBI Taxonomy" id="1844966"/>
    <lineage>
        <taxon>Eukaryota</taxon>
        <taxon>Metazoa</taxon>
        <taxon>Spiralia</taxon>
        <taxon>Lophotrochozoa</taxon>
        <taxon>Platyhelminthes</taxon>
        <taxon>Monogenea</taxon>
        <taxon>Monopisthocotylea</taxon>
        <taxon>Dactylogyridea</taxon>
        <taxon>Ancyrocephalidae</taxon>
        <taxon>Cichlidogyrus</taxon>
    </lineage>
</organism>
<dbReference type="PROSITE" id="PS51745">
    <property type="entry name" value="PB1"/>
    <property type="match status" value="1"/>
</dbReference>
<dbReference type="AlphaFoldDB" id="A0ABD2Q4V4"/>
<dbReference type="Proteomes" id="UP001626550">
    <property type="component" value="Unassembled WGS sequence"/>
</dbReference>
<dbReference type="EMBL" id="JBJKFK010001207">
    <property type="protein sequence ID" value="KAL3313736.1"/>
    <property type="molecule type" value="Genomic_DNA"/>
</dbReference>
<keyword evidence="3" id="KW-1185">Reference proteome</keyword>
<dbReference type="PANTHER" id="PTHR15335">
    <property type="entry name" value="PROTEIN TFG"/>
    <property type="match status" value="1"/>
</dbReference>
<dbReference type="SMART" id="SM00666">
    <property type="entry name" value="PB1"/>
    <property type="match status" value="1"/>
</dbReference>
<proteinExistence type="predicted"/>
<dbReference type="InterPro" id="IPR053793">
    <property type="entry name" value="PB1-like"/>
</dbReference>
<feature type="domain" description="PB1" evidence="1">
    <location>
        <begin position="6"/>
        <end position="93"/>
    </location>
</feature>
<evidence type="ECO:0000313" key="2">
    <source>
        <dbReference type="EMBL" id="KAL3313736.1"/>
    </source>
</evidence>
<evidence type="ECO:0000313" key="3">
    <source>
        <dbReference type="Proteomes" id="UP001626550"/>
    </source>
</evidence>
<name>A0ABD2Q4V4_9PLAT</name>
<dbReference type="Gene3D" id="3.10.20.90">
    <property type="entry name" value="Phosphatidylinositol 3-kinase Catalytic Subunit, Chain A, domain 1"/>
    <property type="match status" value="1"/>
</dbReference>